<keyword evidence="5 9" id="KW-0418">Kinase</keyword>
<evidence type="ECO:0000256" key="2">
    <source>
        <dbReference type="ARBA" id="ARBA00009156"/>
    </source>
</evidence>
<feature type="binding site" evidence="9">
    <location>
        <position position="18"/>
    </location>
    <ligand>
        <name>ATP</name>
        <dbReference type="ChEBI" id="CHEBI:30616"/>
    </ligand>
</feature>
<evidence type="ECO:0000256" key="3">
    <source>
        <dbReference type="ARBA" id="ARBA00022679"/>
    </source>
</evidence>
<feature type="binding site" evidence="9">
    <location>
        <position position="314"/>
    </location>
    <ligand>
        <name>ATP</name>
        <dbReference type="ChEBI" id="CHEBI:30616"/>
    </ligand>
</feature>
<evidence type="ECO:0000256" key="10">
    <source>
        <dbReference type="RuleBase" id="RU003733"/>
    </source>
</evidence>
<feature type="domain" description="Carbohydrate kinase FGGY C-terminal" evidence="12">
    <location>
        <begin position="266"/>
        <end position="453"/>
    </location>
</feature>
<dbReference type="InterPro" id="IPR000577">
    <property type="entry name" value="Carb_kinase_FGGY"/>
</dbReference>
<comment type="activity regulation">
    <text evidence="9">Inhibited by fructose 1,6-bisphosphate (FBP).</text>
</comment>
<feature type="binding site" evidence="9">
    <location>
        <position position="249"/>
    </location>
    <ligand>
        <name>sn-glycerol 3-phosphate</name>
        <dbReference type="ChEBI" id="CHEBI:57597"/>
    </ligand>
</feature>
<feature type="binding site" evidence="9">
    <location>
        <position position="414"/>
    </location>
    <ligand>
        <name>ATP</name>
        <dbReference type="ChEBI" id="CHEBI:30616"/>
    </ligand>
</feature>
<feature type="binding site" evidence="9">
    <location>
        <position position="271"/>
    </location>
    <ligand>
        <name>ATP</name>
        <dbReference type="ChEBI" id="CHEBI:30616"/>
    </ligand>
</feature>
<dbReference type="GO" id="GO:0006072">
    <property type="term" value="P:glycerol-3-phosphate metabolic process"/>
    <property type="evidence" value="ECO:0007669"/>
    <property type="project" value="InterPro"/>
</dbReference>
<accession>A0A831XPN9</accession>
<dbReference type="InterPro" id="IPR005999">
    <property type="entry name" value="Glycerol_kin"/>
</dbReference>
<dbReference type="GO" id="GO:0004370">
    <property type="term" value="F:glycerol kinase activity"/>
    <property type="evidence" value="ECO:0007669"/>
    <property type="project" value="UniProtKB-UniRule"/>
</dbReference>
<dbReference type="CDD" id="cd07769">
    <property type="entry name" value="ASKHA_NBD_FGGY_GK"/>
    <property type="match status" value="1"/>
</dbReference>
<evidence type="ECO:0000256" key="4">
    <source>
        <dbReference type="ARBA" id="ARBA00022741"/>
    </source>
</evidence>
<keyword evidence="4 9" id="KW-0547">Nucleotide-binding</keyword>
<feature type="binding site" evidence="9">
    <location>
        <position position="140"/>
    </location>
    <ligand>
        <name>glycerol</name>
        <dbReference type="ChEBI" id="CHEBI:17754"/>
    </ligand>
</feature>
<name>A0A831XPN9_9DEIN</name>
<feature type="binding site" evidence="9">
    <location>
        <position position="314"/>
    </location>
    <ligand>
        <name>ADP</name>
        <dbReference type="ChEBI" id="CHEBI:456216"/>
    </ligand>
</feature>
<evidence type="ECO:0000256" key="6">
    <source>
        <dbReference type="ARBA" id="ARBA00022798"/>
    </source>
</evidence>
<evidence type="ECO:0000259" key="12">
    <source>
        <dbReference type="Pfam" id="PF02782"/>
    </source>
</evidence>
<evidence type="ECO:0000256" key="5">
    <source>
        <dbReference type="ARBA" id="ARBA00022777"/>
    </source>
</evidence>
<dbReference type="SUPFAM" id="SSF53067">
    <property type="entry name" value="Actin-like ATPase domain"/>
    <property type="match status" value="2"/>
</dbReference>
<keyword evidence="7 9" id="KW-0067">ATP-binding</keyword>
<dbReference type="GO" id="GO:0005524">
    <property type="term" value="F:ATP binding"/>
    <property type="evidence" value="ECO:0007669"/>
    <property type="project" value="UniProtKB-UniRule"/>
</dbReference>
<evidence type="ECO:0000256" key="7">
    <source>
        <dbReference type="ARBA" id="ARBA00022840"/>
    </source>
</evidence>
<comment type="caution">
    <text evidence="9">Lacks conserved residue(s) required for the propagation of feature annotation.</text>
</comment>
<keyword evidence="3 9" id="KW-0808">Transferase</keyword>
<comment type="pathway">
    <text evidence="1 9">Polyol metabolism; glycerol degradation via glycerol kinase pathway; sn-glycerol 3-phosphate from glycerol: step 1/1.</text>
</comment>
<sequence length="502" mass="54389">MPVEGDHVGHLLALDQGTTSSRAFLFTLEGRPVAGAQREFRQLYPRPGWVEHDPLGLWETTLLAAREALRRAGVEAGEVWALGITNQRETTLVWDRKTGEPLYNAIVWQDRRTAPLCEALRGRGLEPLFRERTGLLLDPYFSGTKLLWLLENVPGLREKAERGEALFGTVDTWLIWNLTGGKVHATDPTNASRTLLFRLDRLEWDGELLDLLQVPRAMLPEVRPSDGDFGETLPELFGASIPIRGVLGDQQAALFGQAALLAGEGKCTYGTGAFLLLNTGERAIPSRKGLLTTVAWSLGGKATYALEGSVFVAGAAVGWLKEVGLIAESCEVEALARSVEDTGGVYLVPAFTGLGAPYWDPYARGAILGLTRGTTRAHLARAALEGVAFLVADVAEAMAEEAGLPLKELRVDGGMAENDLFLQIQADLLGRAVARPRVTETTALGAALMAGVGAGALDPEGVRRAWSLEARFLPKMPGDRRQALRRGWQRAVERALGFARET</sequence>
<feature type="binding site" evidence="9">
    <location>
        <position position="19"/>
    </location>
    <ligand>
        <name>ATP</name>
        <dbReference type="ChEBI" id="CHEBI:30616"/>
    </ligand>
</feature>
<dbReference type="EC" id="2.7.1.30" evidence="9"/>
<feature type="binding site" evidence="9">
    <location>
        <position position="22"/>
    </location>
    <ligand>
        <name>ADP</name>
        <dbReference type="ChEBI" id="CHEBI:456216"/>
    </ligand>
</feature>
<dbReference type="InterPro" id="IPR018484">
    <property type="entry name" value="FGGY_N"/>
</dbReference>
<organism evidence="13">
    <name type="scientific">Thermus islandicus</name>
    <dbReference type="NCBI Taxonomy" id="540988"/>
    <lineage>
        <taxon>Bacteria</taxon>
        <taxon>Thermotogati</taxon>
        <taxon>Deinococcota</taxon>
        <taxon>Deinococci</taxon>
        <taxon>Thermales</taxon>
        <taxon>Thermaceae</taxon>
        <taxon>Thermus</taxon>
    </lineage>
</organism>
<proteinExistence type="inferred from homology"/>
<feature type="binding site" evidence="9">
    <location>
        <position position="18"/>
    </location>
    <ligand>
        <name>ADP</name>
        <dbReference type="ChEBI" id="CHEBI:456216"/>
    </ligand>
</feature>
<comment type="similarity">
    <text evidence="2 9 10">Belongs to the FGGY kinase family.</text>
</comment>
<feature type="binding site" evidence="9">
    <location>
        <position position="88"/>
    </location>
    <ligand>
        <name>glycerol</name>
        <dbReference type="ChEBI" id="CHEBI:17754"/>
    </ligand>
</feature>
<dbReference type="PANTHER" id="PTHR10196:SF69">
    <property type="entry name" value="GLYCEROL KINASE"/>
    <property type="match status" value="1"/>
</dbReference>
<dbReference type="FunFam" id="3.30.420.40:FF:000008">
    <property type="entry name" value="Glycerol kinase"/>
    <property type="match status" value="1"/>
</dbReference>
<evidence type="ECO:0000256" key="1">
    <source>
        <dbReference type="ARBA" id="ARBA00005190"/>
    </source>
</evidence>
<dbReference type="InterPro" id="IPR018483">
    <property type="entry name" value="Carb_kinase_FGGY_CS"/>
</dbReference>
<dbReference type="GO" id="GO:0019563">
    <property type="term" value="P:glycerol catabolic process"/>
    <property type="evidence" value="ECO:0007669"/>
    <property type="project" value="UniProtKB-UniRule"/>
</dbReference>
<reference evidence="13" key="1">
    <citation type="journal article" date="2020" name="mSystems">
        <title>Genome- and Community-Level Interaction Insights into Carbon Utilization and Element Cycling Functions of Hydrothermarchaeota in Hydrothermal Sediment.</title>
        <authorList>
            <person name="Zhou Z."/>
            <person name="Liu Y."/>
            <person name="Xu W."/>
            <person name="Pan J."/>
            <person name="Luo Z.H."/>
            <person name="Li M."/>
        </authorList>
    </citation>
    <scope>NUCLEOTIDE SEQUENCE [LARGE SCALE GENOMIC DNA]</scope>
    <source>
        <strain evidence="13">SpSt-189</strain>
    </source>
</reference>
<feature type="domain" description="Carbohydrate kinase FGGY N-terminal" evidence="11">
    <location>
        <begin position="12"/>
        <end position="256"/>
    </location>
</feature>
<feature type="binding site" evidence="9">
    <location>
        <position position="88"/>
    </location>
    <ligand>
        <name>sn-glycerol 3-phosphate</name>
        <dbReference type="ChEBI" id="CHEBI:57597"/>
    </ligand>
</feature>
<comment type="function">
    <text evidence="9">Key enzyme in the regulation of glycerol uptake and metabolism. Catalyzes the phosphorylation of glycerol to yield sn-glycerol 3-phosphate.</text>
</comment>
<protein>
    <recommendedName>
        <fullName evidence="9">Glycerol kinase</fullName>
        <ecNumber evidence="9">2.7.1.30</ecNumber>
    </recommendedName>
    <alternativeName>
        <fullName evidence="9">ATP:glycerol 3-phosphotransferase</fullName>
    </alternativeName>
    <alternativeName>
        <fullName evidence="9">Glycerokinase</fullName>
        <shortName evidence="9">GK</shortName>
    </alternativeName>
</protein>
<feature type="binding site" evidence="9">
    <location>
        <position position="20"/>
    </location>
    <ligand>
        <name>ATP</name>
        <dbReference type="ChEBI" id="CHEBI:30616"/>
    </ligand>
</feature>
<gene>
    <name evidence="9 13" type="primary">glpK</name>
    <name evidence="13" type="ORF">ENP09_05035</name>
</gene>
<evidence type="ECO:0000259" key="11">
    <source>
        <dbReference type="Pfam" id="PF00370"/>
    </source>
</evidence>
<feature type="binding site" evidence="9">
    <location>
        <position position="249"/>
    </location>
    <ligand>
        <name>glycerol</name>
        <dbReference type="ChEBI" id="CHEBI:17754"/>
    </ligand>
</feature>
<dbReference type="FunFam" id="3.30.420.40:FF:000007">
    <property type="entry name" value="Glycerol kinase"/>
    <property type="match status" value="1"/>
</dbReference>
<dbReference type="PIRSF" id="PIRSF000538">
    <property type="entry name" value="GlpK"/>
    <property type="match status" value="1"/>
</dbReference>
<comment type="caution">
    <text evidence="13">The sequence shown here is derived from an EMBL/GenBank/DDBJ whole genome shotgun (WGS) entry which is preliminary data.</text>
</comment>
<evidence type="ECO:0000256" key="9">
    <source>
        <dbReference type="HAMAP-Rule" id="MF_00186"/>
    </source>
</evidence>
<dbReference type="HAMAP" id="MF_00186">
    <property type="entry name" value="Glycerol_kin"/>
    <property type="match status" value="1"/>
</dbReference>
<keyword evidence="6 9" id="KW-0319">Glycerol metabolism</keyword>
<feature type="binding site" evidence="9">
    <location>
        <position position="414"/>
    </location>
    <ligand>
        <name>ADP</name>
        <dbReference type="ChEBI" id="CHEBI:456216"/>
    </ligand>
</feature>
<dbReference type="PROSITE" id="PS00445">
    <property type="entry name" value="FGGY_KINASES_2"/>
    <property type="match status" value="1"/>
</dbReference>
<dbReference type="PANTHER" id="PTHR10196">
    <property type="entry name" value="SUGAR KINASE"/>
    <property type="match status" value="1"/>
</dbReference>
<dbReference type="Pfam" id="PF02782">
    <property type="entry name" value="FGGY_C"/>
    <property type="match status" value="1"/>
</dbReference>
<dbReference type="PROSITE" id="PS00933">
    <property type="entry name" value="FGGY_KINASES_1"/>
    <property type="match status" value="1"/>
</dbReference>
<comment type="catalytic activity">
    <reaction evidence="8 9">
        <text>glycerol + ATP = sn-glycerol 3-phosphate + ADP + H(+)</text>
        <dbReference type="Rhea" id="RHEA:21644"/>
        <dbReference type="ChEBI" id="CHEBI:15378"/>
        <dbReference type="ChEBI" id="CHEBI:17754"/>
        <dbReference type="ChEBI" id="CHEBI:30616"/>
        <dbReference type="ChEBI" id="CHEBI:57597"/>
        <dbReference type="ChEBI" id="CHEBI:456216"/>
        <dbReference type="EC" id="2.7.1.30"/>
    </reaction>
</comment>
<feature type="binding site" evidence="9">
    <location>
        <position position="271"/>
    </location>
    <ligand>
        <name>ADP</name>
        <dbReference type="ChEBI" id="CHEBI:456216"/>
    </ligand>
</feature>
<feature type="binding site" evidence="9">
    <location>
        <position position="89"/>
    </location>
    <ligand>
        <name>sn-glycerol 3-phosphate</name>
        <dbReference type="ChEBI" id="CHEBI:57597"/>
    </ligand>
</feature>
<dbReference type="UniPathway" id="UPA00618">
    <property type="reaction ID" value="UER00672"/>
</dbReference>
<feature type="binding site" evidence="9">
    <location>
        <position position="89"/>
    </location>
    <ligand>
        <name>glycerol</name>
        <dbReference type="ChEBI" id="CHEBI:17754"/>
    </ligand>
</feature>
<dbReference type="EMBL" id="DSHZ01000248">
    <property type="protein sequence ID" value="HEO42236.1"/>
    <property type="molecule type" value="Genomic_DNA"/>
</dbReference>
<dbReference type="AlphaFoldDB" id="A0A831XPN9"/>
<feature type="binding site" evidence="9">
    <location>
        <position position="140"/>
    </location>
    <ligand>
        <name>sn-glycerol 3-phosphate</name>
        <dbReference type="ChEBI" id="CHEBI:57597"/>
    </ligand>
</feature>
<dbReference type="Gene3D" id="3.30.420.40">
    <property type="match status" value="2"/>
</dbReference>
<dbReference type="NCBIfam" id="TIGR01311">
    <property type="entry name" value="glycerol_kin"/>
    <property type="match status" value="1"/>
</dbReference>
<dbReference type="Pfam" id="PF00370">
    <property type="entry name" value="FGGY_N"/>
    <property type="match status" value="1"/>
</dbReference>
<dbReference type="GO" id="GO:0005829">
    <property type="term" value="C:cytosol"/>
    <property type="evidence" value="ECO:0007669"/>
    <property type="project" value="TreeGrafter"/>
</dbReference>
<dbReference type="InterPro" id="IPR043129">
    <property type="entry name" value="ATPase_NBD"/>
</dbReference>
<evidence type="ECO:0000313" key="13">
    <source>
        <dbReference type="EMBL" id="HEO42236.1"/>
    </source>
</evidence>
<dbReference type="InterPro" id="IPR018485">
    <property type="entry name" value="FGGY_C"/>
</dbReference>
<feature type="binding site" evidence="9">
    <location>
        <position position="18"/>
    </location>
    <ligand>
        <name>sn-glycerol 3-phosphate</name>
        <dbReference type="ChEBI" id="CHEBI:57597"/>
    </ligand>
</feature>
<feature type="binding site" evidence="9">
    <location>
        <position position="250"/>
    </location>
    <ligand>
        <name>glycerol</name>
        <dbReference type="ChEBI" id="CHEBI:17754"/>
    </ligand>
</feature>
<feature type="binding site" evidence="9">
    <location>
        <position position="418"/>
    </location>
    <ligand>
        <name>ADP</name>
        <dbReference type="ChEBI" id="CHEBI:456216"/>
    </ligand>
</feature>
<dbReference type="NCBIfam" id="NF000756">
    <property type="entry name" value="PRK00047.1"/>
    <property type="match status" value="1"/>
</dbReference>
<evidence type="ECO:0000256" key="8">
    <source>
        <dbReference type="ARBA" id="ARBA00052101"/>
    </source>
</evidence>